<feature type="signal peptide" evidence="1">
    <location>
        <begin position="1"/>
        <end position="22"/>
    </location>
</feature>
<dbReference type="RefSeq" id="WP_128778599.1">
    <property type="nucleotide sequence ID" value="NZ_RYFI01000017.1"/>
</dbReference>
<dbReference type="EMBL" id="RYFI01000017">
    <property type="protein sequence ID" value="RXF70806.1"/>
    <property type="molecule type" value="Genomic_DNA"/>
</dbReference>
<feature type="chain" id="PRO_5020859237" evidence="1">
    <location>
        <begin position="23"/>
        <end position="397"/>
    </location>
</feature>
<evidence type="ECO:0000256" key="1">
    <source>
        <dbReference type="SAM" id="SignalP"/>
    </source>
</evidence>
<keyword evidence="1" id="KW-0732">Signal</keyword>
<evidence type="ECO:0000313" key="3">
    <source>
        <dbReference type="Proteomes" id="UP000289708"/>
    </source>
</evidence>
<keyword evidence="3" id="KW-1185">Reference proteome</keyword>
<gene>
    <name evidence="2" type="ORF">EK403_16640</name>
</gene>
<dbReference type="Proteomes" id="UP000289708">
    <property type="component" value="Unassembled WGS sequence"/>
</dbReference>
<accession>A0A4Q0MDC4</accession>
<comment type="caution">
    <text evidence="2">The sequence shown here is derived from an EMBL/GenBank/DDBJ whole genome shotgun (WGS) entry which is preliminary data.</text>
</comment>
<reference evidence="2 3" key="1">
    <citation type="submission" date="2018-12" db="EMBL/GenBank/DDBJ databases">
        <title>bacterium Hansschlegelia zhihuaiae S113.</title>
        <authorList>
            <person name="He J."/>
        </authorList>
    </citation>
    <scope>NUCLEOTIDE SEQUENCE [LARGE SCALE GENOMIC DNA]</scope>
    <source>
        <strain evidence="2 3">S 113</strain>
    </source>
</reference>
<organism evidence="2 3">
    <name type="scientific">Hansschlegelia zhihuaiae</name>
    <dbReference type="NCBI Taxonomy" id="405005"/>
    <lineage>
        <taxon>Bacteria</taxon>
        <taxon>Pseudomonadati</taxon>
        <taxon>Pseudomonadota</taxon>
        <taxon>Alphaproteobacteria</taxon>
        <taxon>Hyphomicrobiales</taxon>
        <taxon>Methylopilaceae</taxon>
        <taxon>Hansschlegelia</taxon>
    </lineage>
</organism>
<dbReference type="AlphaFoldDB" id="A0A4Q0MDC4"/>
<sequence length="397" mass="41733">MRIGRTAAAAVALLLGAAPAGAAELLGPPIFIDALPGFGAITTQAVEGADGELALVFAEDLTGDGDAETIYRQIIGKRGPQGGRALVFQSSGPDTRPVTAMLAGALPLADGATLAGYVTRVGDAPVSGLYGRMIYDRDVAGGEVDFRGGALDATGGFLLPLAKRGLVVATRQNFSKRLTGYGALRFVKGSGKIGPVKGELSRKSTQIAEATRYRDGFIVRYVNPDRKFPRFVKAQIYNAEGKKTGPEVTIEPPPGSDAADQTRVLGLADGSIVVLRQTVSFGTEEVSAEVFNGDWSLKQERAVIAEIPSSEAYVTAALPVGGFVVAFPVLNRQNSNIGFETRRFGADLKPAGRPLRVELEGGARNLAIVGRMQGDAFVTYTTLLSSQTVLYGQFIIP</sequence>
<protein>
    <submittedName>
        <fullName evidence="2">Uncharacterized protein</fullName>
    </submittedName>
</protein>
<evidence type="ECO:0000313" key="2">
    <source>
        <dbReference type="EMBL" id="RXF70806.1"/>
    </source>
</evidence>
<proteinExistence type="predicted"/>
<name>A0A4Q0MDC4_9HYPH</name>